<comment type="caution">
    <text evidence="12">The sequence shown here is derived from an EMBL/GenBank/DDBJ whole genome shotgun (WGS) entry which is preliminary data.</text>
</comment>
<reference evidence="12 13" key="1">
    <citation type="submission" date="2014-06" db="EMBL/GenBank/DDBJ databases">
        <title>Functional and comparative genomic analyses of the Drosophila gut microbiota identify candidate symbiosis factors.</title>
        <authorList>
            <person name="Newell P.D."/>
            <person name="Chaston J.M."/>
            <person name="Douglas A.E."/>
        </authorList>
    </citation>
    <scope>NUCLEOTIDE SEQUENCE [LARGE SCALE GENOMIC DNA]</scope>
    <source>
        <strain evidence="12 13">DmCS_002</strain>
    </source>
</reference>
<keyword evidence="13" id="KW-1185">Reference proteome</keyword>
<evidence type="ECO:0000256" key="8">
    <source>
        <dbReference type="ARBA" id="ARBA00023146"/>
    </source>
</evidence>
<comment type="subcellular location">
    <subcellularLocation>
        <location evidence="1 10">Cytoplasm</location>
    </subcellularLocation>
</comment>
<evidence type="ECO:0000256" key="3">
    <source>
        <dbReference type="ARBA" id="ARBA00022490"/>
    </source>
</evidence>
<dbReference type="GO" id="GO:0005524">
    <property type="term" value="F:ATP binding"/>
    <property type="evidence" value="ECO:0007669"/>
    <property type="project" value="UniProtKB-UniRule"/>
</dbReference>
<evidence type="ECO:0000256" key="9">
    <source>
        <dbReference type="ARBA" id="ARBA00047937"/>
    </source>
</evidence>
<dbReference type="EC" id="6.1.1.14" evidence="10"/>
<dbReference type="Pfam" id="PF02092">
    <property type="entry name" value="tRNA_synt_2f"/>
    <property type="match status" value="1"/>
</dbReference>
<accession>A0A0C1PRW0</accession>
<keyword evidence="7 10" id="KW-0648">Protein biosynthesis</keyword>
<dbReference type="Proteomes" id="UP000031397">
    <property type="component" value="Unassembled WGS sequence"/>
</dbReference>
<evidence type="ECO:0000313" key="12">
    <source>
        <dbReference type="EMBL" id="KID42616.1"/>
    </source>
</evidence>
<keyword evidence="6 10" id="KW-0067">ATP-binding</keyword>
<keyword evidence="3 10" id="KW-0963">Cytoplasm</keyword>
<proteinExistence type="inferred from homology"/>
<name>A0A0C1PRW0_9LACO</name>
<dbReference type="PANTHER" id="PTHR30075:SF2">
    <property type="entry name" value="GLYCINE--TRNA LIGASE, CHLOROPLASTIC_MITOCHONDRIAL 2"/>
    <property type="match status" value="1"/>
</dbReference>
<evidence type="ECO:0000256" key="4">
    <source>
        <dbReference type="ARBA" id="ARBA00022598"/>
    </source>
</evidence>
<dbReference type="NCBIfam" id="TIGR00211">
    <property type="entry name" value="glyS"/>
    <property type="match status" value="1"/>
</dbReference>
<dbReference type="PATRIC" id="fig|1614.7.peg.60"/>
<dbReference type="RefSeq" id="WP_039142959.1">
    <property type="nucleotide sequence ID" value="NZ_JOJZ01000007.1"/>
</dbReference>
<gene>
    <name evidence="10" type="primary">glyS</name>
    <name evidence="12" type="ORF">LfDm3_0068</name>
</gene>
<feature type="domain" description="DALR anticodon binding" evidence="11">
    <location>
        <begin position="586"/>
        <end position="673"/>
    </location>
</feature>
<dbReference type="GO" id="GO:0006420">
    <property type="term" value="P:arginyl-tRNA aminoacylation"/>
    <property type="evidence" value="ECO:0007669"/>
    <property type="project" value="InterPro"/>
</dbReference>
<sequence length="692" mass="78546">MSRTFLLEIGLEEMPAHVVTPSVNQLADKTAAYLKDQRISYDQIKKFSTPRRLAIQITGLVDKQPDVDEEVKGPAEKIVKDKNGDWSKAAIGFTKGQGLSPADIVFKDVKGTKYAFVKKHIEGKPVQVVLSGLSNVVKSMTFPTLMKWGTNKFEFIRPIKWIVALLDDEVIPMQIVDVHSGRTTWGHRFLGKDVELKNAKDYEEALTNQHVIADADKRKDLIRKQIEAIAKKHNWKINIDSDLLEEVNNLVEWPTSFAGKFDDHFLKIPREVLITSMRNHQRFFYVEDQDGNLLPYFVSVRNGDENHLDNVIAGNEKVLTARLDDADFFYNEDQQQTIDDYVNKLKTVSFHDKISSEYDKMQRVQVIAKLIGEEVGLDEKQLKHLQRAAEIYKFDLVTGMVGEFAELQGVMGEKYALLAGEDPEVATAIREHYLPISADGQLPKTKVGAVLSVADKLDSVMTFFAAGMVPNGSNDPYALRRQAAGIVRIVTNEKWRMPLVPLMKNAIAQEKQADVLPKVNQNPIVSDVVSFIKERIKRQLKSQDIRYDLIDAAVGSTDSDIYFNVETAMTLNDHKDDAHFKEAIESLTRVVRIAQKGNFKDGLLEVDPNMFENDSERVLNEQVDRISQNFDELNANQTFEELTSLRPAINDYFDQTMVMVDDEKVRTNRLAELTNLARLIDRFAAVDEIIVK</sequence>
<evidence type="ECO:0000256" key="6">
    <source>
        <dbReference type="ARBA" id="ARBA00022840"/>
    </source>
</evidence>
<dbReference type="InterPro" id="IPR006194">
    <property type="entry name" value="Gly-tRNA-synth_heterodimer"/>
</dbReference>
<dbReference type="PANTHER" id="PTHR30075">
    <property type="entry name" value="GLYCYL-TRNA SYNTHETASE"/>
    <property type="match status" value="1"/>
</dbReference>
<dbReference type="PROSITE" id="PS50861">
    <property type="entry name" value="AA_TRNA_LIGASE_II_GLYAB"/>
    <property type="match status" value="1"/>
</dbReference>
<evidence type="ECO:0000256" key="1">
    <source>
        <dbReference type="ARBA" id="ARBA00004496"/>
    </source>
</evidence>
<keyword evidence="4 10" id="KW-0436">Ligase</keyword>
<dbReference type="HAMAP" id="MF_00255">
    <property type="entry name" value="Gly_tRNA_synth_beta"/>
    <property type="match status" value="1"/>
</dbReference>
<dbReference type="InterPro" id="IPR015944">
    <property type="entry name" value="Gly-tRNA-synth_bsu"/>
</dbReference>
<dbReference type="SUPFAM" id="SSF109604">
    <property type="entry name" value="HD-domain/PDEase-like"/>
    <property type="match status" value="1"/>
</dbReference>
<evidence type="ECO:0000256" key="2">
    <source>
        <dbReference type="ARBA" id="ARBA00008226"/>
    </source>
</evidence>
<evidence type="ECO:0000256" key="10">
    <source>
        <dbReference type="HAMAP-Rule" id="MF_00255"/>
    </source>
</evidence>
<comment type="catalytic activity">
    <reaction evidence="9 10">
        <text>tRNA(Gly) + glycine + ATP = glycyl-tRNA(Gly) + AMP + diphosphate</text>
        <dbReference type="Rhea" id="RHEA:16013"/>
        <dbReference type="Rhea" id="RHEA-COMP:9664"/>
        <dbReference type="Rhea" id="RHEA-COMP:9683"/>
        <dbReference type="ChEBI" id="CHEBI:30616"/>
        <dbReference type="ChEBI" id="CHEBI:33019"/>
        <dbReference type="ChEBI" id="CHEBI:57305"/>
        <dbReference type="ChEBI" id="CHEBI:78442"/>
        <dbReference type="ChEBI" id="CHEBI:78522"/>
        <dbReference type="ChEBI" id="CHEBI:456215"/>
        <dbReference type="EC" id="6.1.1.14"/>
    </reaction>
</comment>
<comment type="subunit">
    <text evidence="10">Tetramer of two alpha and two beta subunits.</text>
</comment>
<organism evidence="12 13">
    <name type="scientific">Fructilactobacillus fructivorans</name>
    <dbReference type="NCBI Taxonomy" id="1614"/>
    <lineage>
        <taxon>Bacteria</taxon>
        <taxon>Bacillati</taxon>
        <taxon>Bacillota</taxon>
        <taxon>Bacilli</taxon>
        <taxon>Lactobacillales</taxon>
        <taxon>Lactobacillaceae</taxon>
        <taxon>Fructilactobacillus</taxon>
    </lineage>
</organism>
<dbReference type="GO" id="GO:0005829">
    <property type="term" value="C:cytosol"/>
    <property type="evidence" value="ECO:0007669"/>
    <property type="project" value="TreeGrafter"/>
</dbReference>
<dbReference type="GO" id="GO:0004820">
    <property type="term" value="F:glycine-tRNA ligase activity"/>
    <property type="evidence" value="ECO:0007669"/>
    <property type="project" value="UniProtKB-UniRule"/>
</dbReference>
<dbReference type="OrthoDB" id="9775440at2"/>
<keyword evidence="5 10" id="KW-0547">Nucleotide-binding</keyword>
<evidence type="ECO:0000256" key="5">
    <source>
        <dbReference type="ARBA" id="ARBA00022741"/>
    </source>
</evidence>
<evidence type="ECO:0000313" key="13">
    <source>
        <dbReference type="Proteomes" id="UP000031397"/>
    </source>
</evidence>
<dbReference type="PRINTS" id="PR01045">
    <property type="entry name" value="TRNASYNTHGB"/>
</dbReference>
<dbReference type="InterPro" id="IPR008909">
    <property type="entry name" value="DALR_anticod-bd"/>
</dbReference>
<dbReference type="GO" id="GO:0004814">
    <property type="term" value="F:arginine-tRNA ligase activity"/>
    <property type="evidence" value="ECO:0007669"/>
    <property type="project" value="InterPro"/>
</dbReference>
<dbReference type="Pfam" id="PF05746">
    <property type="entry name" value="DALR_1"/>
    <property type="match status" value="1"/>
</dbReference>
<dbReference type="GO" id="GO:0006426">
    <property type="term" value="P:glycyl-tRNA aminoacylation"/>
    <property type="evidence" value="ECO:0007669"/>
    <property type="project" value="UniProtKB-UniRule"/>
</dbReference>
<keyword evidence="8 10" id="KW-0030">Aminoacyl-tRNA synthetase</keyword>
<dbReference type="EMBL" id="JOJZ01000007">
    <property type="protein sequence ID" value="KID42616.1"/>
    <property type="molecule type" value="Genomic_DNA"/>
</dbReference>
<comment type="similarity">
    <text evidence="2 10">Belongs to the class-II aminoacyl-tRNA synthetase family.</text>
</comment>
<dbReference type="AlphaFoldDB" id="A0A0C1PRW0"/>
<protein>
    <recommendedName>
        <fullName evidence="10">Glycine--tRNA ligase beta subunit</fullName>
        <ecNumber evidence="10">6.1.1.14</ecNumber>
    </recommendedName>
    <alternativeName>
        <fullName evidence="10">Glycyl-tRNA synthetase beta subunit</fullName>
        <shortName evidence="10">GlyRS</shortName>
    </alternativeName>
</protein>
<dbReference type="GeneID" id="74912775"/>
<evidence type="ECO:0000256" key="7">
    <source>
        <dbReference type="ARBA" id="ARBA00022917"/>
    </source>
</evidence>
<evidence type="ECO:0000259" key="11">
    <source>
        <dbReference type="Pfam" id="PF05746"/>
    </source>
</evidence>